<dbReference type="Proteomes" id="UP000050794">
    <property type="component" value="Unassembled WGS sequence"/>
</dbReference>
<protein>
    <submittedName>
        <fullName evidence="3">CN hydrolase domain-containing protein</fullName>
    </submittedName>
</protein>
<dbReference type="EMBL" id="UYWY01007461">
    <property type="protein sequence ID" value="VDM30138.1"/>
    <property type="molecule type" value="Genomic_DNA"/>
</dbReference>
<evidence type="ECO:0000313" key="2">
    <source>
        <dbReference type="Proteomes" id="UP000050794"/>
    </source>
</evidence>
<accession>A0A183U7F1</accession>
<proteinExistence type="predicted"/>
<dbReference type="WBParaSite" id="TCNE_0000442101-mRNA-1">
    <property type="protein sequence ID" value="TCNE_0000442101-mRNA-1"/>
    <property type="gene ID" value="TCNE_0000442101"/>
</dbReference>
<sequence>MTGDFVIAERSPTHQIQIYDHCGQFMRRFGANVLEHPRGICVDNKGRIIVVECKVRLRICVHAVVHAPFRLSEKTMAFADHMSRAIPHMTE</sequence>
<evidence type="ECO:0000313" key="3">
    <source>
        <dbReference type="WBParaSite" id="TCNE_0000442101-mRNA-1"/>
    </source>
</evidence>
<reference evidence="3" key="1">
    <citation type="submission" date="2016-06" db="UniProtKB">
        <authorList>
            <consortium name="WormBaseParasite"/>
        </authorList>
    </citation>
    <scope>IDENTIFICATION</scope>
</reference>
<evidence type="ECO:0000313" key="1">
    <source>
        <dbReference type="EMBL" id="VDM30138.1"/>
    </source>
</evidence>
<reference evidence="1 2" key="2">
    <citation type="submission" date="2018-11" db="EMBL/GenBank/DDBJ databases">
        <authorList>
            <consortium name="Pathogen Informatics"/>
        </authorList>
    </citation>
    <scope>NUCLEOTIDE SEQUENCE [LARGE SCALE GENOMIC DNA]</scope>
</reference>
<keyword evidence="2" id="KW-1185">Reference proteome</keyword>
<dbReference type="Gene3D" id="2.120.10.30">
    <property type="entry name" value="TolB, C-terminal domain"/>
    <property type="match status" value="1"/>
</dbReference>
<gene>
    <name evidence="1" type="ORF">TCNE_LOCUS4421</name>
</gene>
<name>A0A183U7F1_TOXCA</name>
<dbReference type="InterPro" id="IPR011042">
    <property type="entry name" value="6-blade_b-propeller_TolB-like"/>
</dbReference>
<organism evidence="2 3">
    <name type="scientific">Toxocara canis</name>
    <name type="common">Canine roundworm</name>
    <dbReference type="NCBI Taxonomy" id="6265"/>
    <lineage>
        <taxon>Eukaryota</taxon>
        <taxon>Metazoa</taxon>
        <taxon>Ecdysozoa</taxon>
        <taxon>Nematoda</taxon>
        <taxon>Chromadorea</taxon>
        <taxon>Rhabditida</taxon>
        <taxon>Spirurina</taxon>
        <taxon>Ascaridomorpha</taxon>
        <taxon>Ascaridoidea</taxon>
        <taxon>Toxocaridae</taxon>
        <taxon>Toxocara</taxon>
    </lineage>
</organism>
<dbReference type="AlphaFoldDB" id="A0A183U7F1"/>